<proteinExistence type="predicted"/>
<reference evidence="1" key="1">
    <citation type="submission" date="2018-05" db="EMBL/GenBank/DDBJ databases">
        <authorList>
            <person name="Lanie J.A."/>
            <person name="Ng W.-L."/>
            <person name="Kazmierczak K.M."/>
            <person name="Andrzejewski T.M."/>
            <person name="Davidsen T.M."/>
            <person name="Wayne K.J."/>
            <person name="Tettelin H."/>
            <person name="Glass J.I."/>
            <person name="Rusch D."/>
            <person name="Podicherti R."/>
            <person name="Tsui H.-C.T."/>
            <person name="Winkler M.E."/>
        </authorList>
    </citation>
    <scope>NUCLEOTIDE SEQUENCE</scope>
</reference>
<sequence length="205" mass="23733">MTALIKYAQKFDYKNAKKFKKLYVPSTLAYIATGLENGLNFPKPKNANDVESGNQYYYGMLHDQLRQFNKKAQVISDEDFDKEQIVKKKRKTVQEHIAAKVGSLLGDIDYAIDVWDVEPFNTYKYLTDKQVSSTVASKIPEQYQELIEEVTTALEGKSKQLKEAYGFMNAKEKRAFISFVRKIQTDAERYAENHKPVRKPRKAKQ</sequence>
<feature type="non-terminal residue" evidence="1">
    <location>
        <position position="205"/>
    </location>
</feature>
<organism evidence="1">
    <name type="scientific">marine metagenome</name>
    <dbReference type="NCBI Taxonomy" id="408172"/>
    <lineage>
        <taxon>unclassified sequences</taxon>
        <taxon>metagenomes</taxon>
        <taxon>ecological metagenomes</taxon>
    </lineage>
</organism>
<accession>A0A382G0E6</accession>
<dbReference type="AlphaFoldDB" id="A0A382G0E6"/>
<gene>
    <name evidence="1" type="ORF">METZ01_LOCUS221193</name>
</gene>
<dbReference type="EMBL" id="UINC01052709">
    <property type="protein sequence ID" value="SVB68339.1"/>
    <property type="molecule type" value="Genomic_DNA"/>
</dbReference>
<evidence type="ECO:0000313" key="1">
    <source>
        <dbReference type="EMBL" id="SVB68339.1"/>
    </source>
</evidence>
<name>A0A382G0E6_9ZZZZ</name>
<protein>
    <submittedName>
        <fullName evidence="1">Uncharacterized protein</fullName>
    </submittedName>
</protein>